<dbReference type="InterPro" id="IPR008576">
    <property type="entry name" value="MeTrfase_NTM1"/>
</dbReference>
<dbReference type="GeneID" id="108673290"/>
<dbReference type="GO" id="GO:0071885">
    <property type="term" value="F:N-terminal protein N-methyltransferase activity"/>
    <property type="evidence" value="ECO:0007669"/>
    <property type="project" value="UniProtKB-EC"/>
</dbReference>
<evidence type="ECO:0000256" key="4">
    <source>
        <dbReference type="ARBA" id="ARBA00022691"/>
    </source>
</evidence>
<dbReference type="GO" id="GO:0005737">
    <property type="term" value="C:cytoplasm"/>
    <property type="evidence" value="ECO:0007669"/>
    <property type="project" value="TreeGrafter"/>
</dbReference>
<accession>A0A6A0GXP8</accession>
<name>A0A6A0GXP8_HYAAZ</name>
<dbReference type="Gene3D" id="3.40.50.150">
    <property type="entry name" value="Vaccinia Virus protein VP39"/>
    <property type="match status" value="1"/>
</dbReference>
<reference evidence="13" key="4">
    <citation type="submission" date="2025-04" db="UniProtKB">
        <authorList>
            <consortium name="RefSeq"/>
        </authorList>
    </citation>
    <scope>IDENTIFICATION</scope>
    <source>
        <tissue evidence="13">Whole organism</tissue>
    </source>
</reference>
<evidence type="ECO:0000256" key="1">
    <source>
        <dbReference type="ARBA" id="ARBA00009059"/>
    </source>
</evidence>
<protein>
    <recommendedName>
        <fullName evidence="6">Alpha N-terminal protein methyltransferase 1</fullName>
        <ecNumber evidence="5">2.1.1.244</ecNumber>
    </recommendedName>
    <alternativeName>
        <fullName evidence="7">X-Pro-Lys N-terminal protein methyltransferase 1</fullName>
    </alternativeName>
</protein>
<reference evidence="11" key="3">
    <citation type="submission" date="2019-06" db="EMBL/GenBank/DDBJ databases">
        <authorList>
            <person name="Poynton C."/>
            <person name="Hasenbein S."/>
            <person name="Benoit J.B."/>
            <person name="Sepulveda M.S."/>
            <person name="Poelchau M.F."/>
            <person name="Murali S.C."/>
            <person name="Chen S."/>
            <person name="Glastad K.M."/>
            <person name="Werren J.H."/>
            <person name="Vineis J.H."/>
            <person name="Bowen J.L."/>
            <person name="Friedrich M."/>
            <person name="Jones J."/>
            <person name="Robertson H.M."/>
            <person name="Feyereisen R."/>
            <person name="Mechler-Hickson A."/>
            <person name="Mathers N."/>
            <person name="Lee C.E."/>
            <person name="Colbourne J.K."/>
            <person name="Biales A."/>
            <person name="Johnston J.S."/>
            <person name="Wellborn G.A."/>
            <person name="Rosendale A.J."/>
            <person name="Cridge A.G."/>
            <person name="Munoz-Torres M.C."/>
            <person name="Bain P.A."/>
            <person name="Manny A.R."/>
            <person name="Major K.M."/>
            <person name="Lambert F.N."/>
            <person name="Vulpe C.D."/>
            <person name="Tuck P."/>
            <person name="Blalock B.J."/>
            <person name="Lin Y.-Y."/>
            <person name="Smith M.E."/>
            <person name="Ochoa-Acuna H."/>
            <person name="Chen M.-J.M."/>
            <person name="Childers C.P."/>
            <person name="Qu J."/>
            <person name="Dugan S."/>
            <person name="Lee S.L."/>
            <person name="Chao H."/>
            <person name="Dinh H."/>
            <person name="Han Y."/>
            <person name="Doddapaneni H."/>
            <person name="Worley K.C."/>
            <person name="Muzny D.M."/>
            <person name="Gibbs R.A."/>
            <person name="Richards S."/>
        </authorList>
    </citation>
    <scope>NUCLEOTIDE SEQUENCE</scope>
    <source>
        <strain evidence="11">HAZT.00-mixed</strain>
        <tissue evidence="11">Whole organism</tissue>
    </source>
</reference>
<evidence type="ECO:0000256" key="2">
    <source>
        <dbReference type="ARBA" id="ARBA00022603"/>
    </source>
</evidence>
<comment type="catalytic activity">
    <reaction evidence="9">
        <text>N-terminal L-prolyl-L-prolyl-L-lysyl-[protein] + 2 S-adenosyl-L-methionine = N-terminal N,N-dimethyl-L-prolyl-L-prolyl-L-lysyl-[protein] + 2 S-adenosyl-L-homocysteine + 2 H(+)</text>
        <dbReference type="Rhea" id="RHEA:54736"/>
        <dbReference type="Rhea" id="RHEA-COMP:13787"/>
        <dbReference type="Rhea" id="RHEA-COMP:13974"/>
        <dbReference type="ChEBI" id="CHEBI:15378"/>
        <dbReference type="ChEBI" id="CHEBI:57856"/>
        <dbReference type="ChEBI" id="CHEBI:59789"/>
        <dbReference type="ChEBI" id="CHEBI:138059"/>
        <dbReference type="ChEBI" id="CHEBI:138318"/>
        <dbReference type="EC" id="2.1.1.244"/>
    </reaction>
</comment>
<dbReference type="OMA" id="EKAETFW"/>
<evidence type="ECO:0000256" key="6">
    <source>
        <dbReference type="ARBA" id="ARBA00039449"/>
    </source>
</evidence>
<sequence>MTSLLLNACTEAASMTTAASATPMDLDQELLAQGEKKSCFSVSAAAENNVAVAQTCLTETQRTVPTTQLHKETTLDISIRNNKLNAEESSAESRGAGADQKVSTVVSNPDFNDKIDYSLATSYWKTIPATVNGMLGGFARISTTDINGSNTLLKWIFSQEVHPGRGRCVDCGAGIGRITQRLLQRNFGKVDLVEQSPEFVAKAKEVFANNSKIGEIHCIGLQDFVPKSATYDVVWMQWVLGYLRDDDLVAFFRRMSNSLKPNGVIVVKENFSSDADDSSAEVIHDEADSSVTRPMALFLQLTSKAGLTLVRLVQQKKFPRQLFKVYMLVLKPEKKDNSRTP</sequence>
<reference evidence="11" key="2">
    <citation type="journal article" date="2018" name="Environ. Sci. Technol.">
        <title>The Toxicogenome of Hyalella azteca: A Model for Sediment Ecotoxicology and Evolutionary Toxicology.</title>
        <authorList>
            <person name="Poynton H.C."/>
            <person name="Hasenbein S."/>
            <person name="Benoit J.B."/>
            <person name="Sepulveda M.S."/>
            <person name="Poelchau M.F."/>
            <person name="Hughes D.S.T."/>
            <person name="Murali S.C."/>
            <person name="Chen S."/>
            <person name="Glastad K.M."/>
            <person name="Goodisman M.A.D."/>
            <person name="Werren J.H."/>
            <person name="Vineis J.H."/>
            <person name="Bowen J.L."/>
            <person name="Friedrich M."/>
            <person name="Jones J."/>
            <person name="Robertson H.M."/>
            <person name="Feyereisen R."/>
            <person name="Mechler-Hickson A."/>
            <person name="Mathers N."/>
            <person name="Lee C.E."/>
            <person name="Colbourne J.K."/>
            <person name="Biales A."/>
            <person name="Johnston J.S."/>
            <person name="Wellborn G.A."/>
            <person name="Rosendale A.J."/>
            <person name="Cridge A.G."/>
            <person name="Munoz-Torres M.C."/>
            <person name="Bain P.A."/>
            <person name="Manny A.R."/>
            <person name="Major K.M."/>
            <person name="Lambert F.N."/>
            <person name="Vulpe C.D."/>
            <person name="Tuck P."/>
            <person name="Blalock B.J."/>
            <person name="Lin Y.Y."/>
            <person name="Smith M.E."/>
            <person name="Ochoa-Acuna H."/>
            <person name="Chen M.M."/>
            <person name="Childers C.P."/>
            <person name="Qu J."/>
            <person name="Dugan S."/>
            <person name="Lee S.L."/>
            <person name="Chao H."/>
            <person name="Dinh H."/>
            <person name="Han Y."/>
            <person name="Doddapaneni H."/>
            <person name="Worley K.C."/>
            <person name="Muzny D.M."/>
            <person name="Gibbs R.A."/>
            <person name="Richards S."/>
        </authorList>
    </citation>
    <scope>NUCLEOTIDE SEQUENCE</scope>
    <source>
        <strain evidence="11">HAZT.00-mixed</strain>
        <tissue evidence="11">Whole organism</tissue>
    </source>
</reference>
<keyword evidence="2" id="KW-0489">Methyltransferase</keyword>
<dbReference type="RefSeq" id="XP_018016578.1">
    <property type="nucleotide sequence ID" value="XM_018161089.2"/>
</dbReference>
<organism evidence="11">
    <name type="scientific">Hyalella azteca</name>
    <name type="common">Amphipod</name>
    <dbReference type="NCBI Taxonomy" id="294128"/>
    <lineage>
        <taxon>Eukaryota</taxon>
        <taxon>Metazoa</taxon>
        <taxon>Ecdysozoa</taxon>
        <taxon>Arthropoda</taxon>
        <taxon>Crustacea</taxon>
        <taxon>Multicrustacea</taxon>
        <taxon>Malacostraca</taxon>
        <taxon>Eumalacostraca</taxon>
        <taxon>Peracarida</taxon>
        <taxon>Amphipoda</taxon>
        <taxon>Senticaudata</taxon>
        <taxon>Talitrida</taxon>
        <taxon>Talitroidea</taxon>
        <taxon>Hyalellidae</taxon>
        <taxon>Hyalella</taxon>
    </lineage>
</organism>
<dbReference type="OrthoDB" id="1298661at2759"/>
<evidence type="ECO:0000256" key="7">
    <source>
        <dbReference type="ARBA" id="ARBA00043129"/>
    </source>
</evidence>
<dbReference type="PANTHER" id="PTHR12753:SF0">
    <property type="entry name" value="ALPHA N-TERMINAL PROTEIN METHYLTRANSFERASE 1"/>
    <property type="match status" value="1"/>
</dbReference>
<evidence type="ECO:0000256" key="9">
    <source>
        <dbReference type="ARBA" id="ARBA00047885"/>
    </source>
</evidence>
<dbReference type="SUPFAM" id="SSF53335">
    <property type="entry name" value="S-adenosyl-L-methionine-dependent methyltransferases"/>
    <property type="match status" value="1"/>
</dbReference>
<keyword evidence="3" id="KW-0808">Transferase</keyword>
<dbReference type="Proteomes" id="UP000694843">
    <property type="component" value="Unplaced"/>
</dbReference>
<keyword evidence="12" id="KW-1185">Reference proteome</keyword>
<reference evidence="11" key="1">
    <citation type="submission" date="2014-08" db="EMBL/GenBank/DDBJ databases">
        <authorList>
            <person name="Murali S."/>
            <person name="Richards S."/>
            <person name="Bandaranaike D."/>
            <person name="Bellair M."/>
            <person name="Blankenburg K."/>
            <person name="Chao H."/>
            <person name="Dinh H."/>
            <person name="Doddapaneni H."/>
            <person name="Dugan-Rocha S."/>
            <person name="Elkadiri S."/>
            <person name="Gnanaolivu R."/>
            <person name="Hughes D."/>
            <person name="Lee S."/>
            <person name="Li M."/>
            <person name="Ming W."/>
            <person name="Munidasa M."/>
            <person name="Muniz J."/>
            <person name="Nguyen L."/>
            <person name="Osuji N."/>
            <person name="Pu L.-L."/>
            <person name="Puazo M."/>
            <person name="Skinner E."/>
            <person name="Qu C."/>
            <person name="Quiroz J."/>
            <person name="Raj R."/>
            <person name="Weissenberger G."/>
            <person name="Xin Y."/>
            <person name="Zou X."/>
            <person name="Han Y."/>
            <person name="Worley K."/>
            <person name="Muzny D."/>
            <person name="Gibbs R."/>
        </authorList>
    </citation>
    <scope>NUCLEOTIDE SEQUENCE</scope>
    <source>
        <strain evidence="11">HAZT.00-mixed</strain>
        <tissue evidence="11">Whole organism</tissue>
    </source>
</reference>
<dbReference type="AlphaFoldDB" id="A0A6A0GXP8"/>
<dbReference type="Proteomes" id="UP000711488">
    <property type="component" value="Unassembled WGS sequence"/>
</dbReference>
<evidence type="ECO:0000256" key="5">
    <source>
        <dbReference type="ARBA" id="ARBA00039112"/>
    </source>
</evidence>
<dbReference type="FunFam" id="3.40.50.150:FF:000025">
    <property type="entry name" value="N-terminal Xaa-Pro-Lys N-methyltransferase 1"/>
    <property type="match status" value="1"/>
</dbReference>
<dbReference type="InterPro" id="IPR029063">
    <property type="entry name" value="SAM-dependent_MTases_sf"/>
</dbReference>
<proteinExistence type="inferred from homology"/>
<dbReference type="KEGG" id="hazt:108673290"/>
<evidence type="ECO:0000313" key="11">
    <source>
        <dbReference type="EMBL" id="KAA0192255.1"/>
    </source>
</evidence>
<dbReference type="PANTHER" id="PTHR12753">
    <property type="entry name" value="AD-003 - RELATED"/>
    <property type="match status" value="1"/>
</dbReference>
<evidence type="ECO:0000256" key="3">
    <source>
        <dbReference type="ARBA" id="ARBA00022679"/>
    </source>
</evidence>
<dbReference type="EMBL" id="JQDR03011760">
    <property type="protein sequence ID" value="KAA0192255.1"/>
    <property type="molecule type" value="Genomic_DNA"/>
</dbReference>
<comment type="catalytic activity">
    <reaction evidence="8">
        <text>N-terminal L-seryl-L-prolyl-L-lysyl-[protein] + 3 S-adenosyl-L-methionine = N-terminal N,N,N-trimethyl-L-seryl-L-prolyl-L-lysyl-[protein] + 3 S-adenosyl-L-homocysteine + 3 H(+)</text>
        <dbReference type="Rhea" id="RHEA:54724"/>
        <dbReference type="Rhea" id="RHEA-COMP:13789"/>
        <dbReference type="Rhea" id="RHEA-COMP:13973"/>
        <dbReference type="ChEBI" id="CHEBI:15378"/>
        <dbReference type="ChEBI" id="CHEBI:57856"/>
        <dbReference type="ChEBI" id="CHEBI:59789"/>
        <dbReference type="ChEBI" id="CHEBI:138061"/>
        <dbReference type="ChEBI" id="CHEBI:138317"/>
        <dbReference type="EC" id="2.1.1.244"/>
    </reaction>
</comment>
<keyword evidence="4" id="KW-0949">S-adenosyl-L-methionine</keyword>
<dbReference type="EC" id="2.1.1.244" evidence="5"/>
<evidence type="ECO:0000256" key="8">
    <source>
        <dbReference type="ARBA" id="ARBA00047306"/>
    </source>
</evidence>
<dbReference type="Pfam" id="PF05891">
    <property type="entry name" value="Methyltransf_PK"/>
    <property type="match status" value="1"/>
</dbReference>
<evidence type="ECO:0000313" key="13">
    <source>
        <dbReference type="RefSeq" id="XP_018016578.1"/>
    </source>
</evidence>
<evidence type="ECO:0000256" key="10">
    <source>
        <dbReference type="ARBA" id="ARBA00048167"/>
    </source>
</evidence>
<evidence type="ECO:0000313" key="12">
    <source>
        <dbReference type="Proteomes" id="UP000694843"/>
    </source>
</evidence>
<comment type="similarity">
    <text evidence="1">Belongs to the methyltransferase superfamily. NTM1 family.</text>
</comment>
<dbReference type="CDD" id="cd02440">
    <property type="entry name" value="AdoMet_MTases"/>
    <property type="match status" value="1"/>
</dbReference>
<comment type="catalytic activity">
    <reaction evidence="10">
        <text>N-terminal L-alanyl-L-prolyl-L-lysyl-[protein] + 3 S-adenosyl-L-methionine = N-terminal N,N,N-trimethyl-L-alanyl-L-prolyl-L-lysyl-[protein] + 3 S-adenosyl-L-homocysteine + 3 H(+)</text>
        <dbReference type="Rhea" id="RHEA:54712"/>
        <dbReference type="Rhea" id="RHEA-COMP:13785"/>
        <dbReference type="Rhea" id="RHEA-COMP:13971"/>
        <dbReference type="ChEBI" id="CHEBI:15378"/>
        <dbReference type="ChEBI" id="CHEBI:57856"/>
        <dbReference type="ChEBI" id="CHEBI:59789"/>
        <dbReference type="ChEBI" id="CHEBI:138057"/>
        <dbReference type="ChEBI" id="CHEBI:138315"/>
        <dbReference type="EC" id="2.1.1.244"/>
    </reaction>
</comment>
<gene>
    <name evidence="13" type="primary">LOC108673290</name>
    <name evidence="11" type="ORF">HAZT_HAZT008941</name>
</gene>
<dbReference type="GO" id="GO:0032259">
    <property type="term" value="P:methylation"/>
    <property type="evidence" value="ECO:0007669"/>
    <property type="project" value="UniProtKB-KW"/>
</dbReference>